<reference evidence="1 2" key="1">
    <citation type="journal article" date="2014" name="Genome Announc.">
        <title>Draft Genome Sequence of the Carrageenan-Degrading Bacterium Cellulophaga sp. Strain KL-A, Isolated from Decaying Marine Algae.</title>
        <authorList>
            <person name="Shan D."/>
            <person name="Ying J."/>
            <person name="Li X."/>
            <person name="Gao Z."/>
            <person name="Wei G."/>
            <person name="Shao Z."/>
        </authorList>
    </citation>
    <scope>NUCLEOTIDE SEQUENCE [LARGE SCALE GENOMIC DNA]</scope>
    <source>
        <strain evidence="1 2">KL-A</strain>
    </source>
</reference>
<gene>
    <name evidence="1" type="ORF">KLA_16822</name>
</gene>
<proteinExistence type="predicted"/>
<comment type="caution">
    <text evidence="1">The sequence shown here is derived from an EMBL/GenBank/DDBJ whole genome shotgun (WGS) entry which is preliminary data.</text>
</comment>
<accession>A0ABN0RJL6</accession>
<evidence type="ECO:0000313" key="1">
    <source>
        <dbReference type="EMBL" id="EWH10364.1"/>
    </source>
</evidence>
<evidence type="ECO:0008006" key="3">
    <source>
        <dbReference type="Google" id="ProtNLM"/>
    </source>
</evidence>
<organism evidence="1 2">
    <name type="scientific">Cellulophaga geojensis KL-A</name>
    <dbReference type="NCBI Taxonomy" id="1328323"/>
    <lineage>
        <taxon>Bacteria</taxon>
        <taxon>Pseudomonadati</taxon>
        <taxon>Bacteroidota</taxon>
        <taxon>Flavobacteriia</taxon>
        <taxon>Flavobacteriales</taxon>
        <taxon>Flavobacteriaceae</taxon>
        <taxon>Cellulophaga</taxon>
    </lineage>
</organism>
<protein>
    <recommendedName>
        <fullName evidence="3">Lipoprotein</fullName>
    </recommendedName>
</protein>
<dbReference type="Proteomes" id="UP000019275">
    <property type="component" value="Unassembled WGS sequence"/>
</dbReference>
<keyword evidence="2" id="KW-1185">Reference proteome</keyword>
<name>A0ABN0RJL6_9FLAO</name>
<evidence type="ECO:0000313" key="2">
    <source>
        <dbReference type="Proteomes" id="UP000019275"/>
    </source>
</evidence>
<dbReference type="EMBL" id="ARZX01000037">
    <property type="protein sequence ID" value="EWH10364.1"/>
    <property type="molecule type" value="Genomic_DNA"/>
</dbReference>
<sequence>MLKPATFLTQASWHSLKPRTPQKNMKLGKIVIIALSFILINCNKKVKNYKDEDKLCQLVLKSYEDDQKYRQMMVDPFFKILDSIQKADGISDKEYATFTEEKQLKYGKIARAIANKHENNFTEKQEDSIMELQKVLDIKNTKLLIDIIKKRGFPNDITNCVGPQFPAMILRHAPDQYWNEIKPLITKEYKAGRMNENQFIMVFNHINGREDIKLTKEKLNKIKSN</sequence>